<dbReference type="InterPro" id="IPR043162">
    <property type="entry name" value="DOCK_C_lobe_C"/>
</dbReference>
<dbReference type="InterPro" id="IPR027007">
    <property type="entry name" value="C2_DOCK-type_domain"/>
</dbReference>
<dbReference type="InterPro" id="IPR016024">
    <property type="entry name" value="ARM-type_fold"/>
</dbReference>
<dbReference type="InterPro" id="IPR046770">
    <property type="entry name" value="DOCKER_Lobe_B"/>
</dbReference>
<comment type="similarity">
    <text evidence="3">Belongs to the DOCK family.</text>
</comment>
<dbReference type="InterPro" id="IPR026791">
    <property type="entry name" value="DOCK"/>
</dbReference>
<keyword evidence="1" id="KW-0597">Phosphoprotein</keyword>
<dbReference type="GO" id="GO:0031252">
    <property type="term" value="C:cell leading edge"/>
    <property type="evidence" value="ECO:0007669"/>
    <property type="project" value="TreeGrafter"/>
</dbReference>
<evidence type="ECO:0000313" key="8">
    <source>
        <dbReference type="Proteomes" id="UP000314980"/>
    </source>
</evidence>
<accession>A0A4W6CB00</accession>
<keyword evidence="2" id="KW-0344">Guanine-nucleotide releasing factor</keyword>
<dbReference type="PANTHER" id="PTHR23317">
    <property type="entry name" value="DEDICATOR OF CYTOKINESIS DOCK"/>
    <property type="match status" value="1"/>
</dbReference>
<dbReference type="Gene3D" id="2.60.40.150">
    <property type="entry name" value="C2 domain"/>
    <property type="match status" value="1"/>
</dbReference>
<dbReference type="GeneTree" id="ENSGT00940000155876"/>
<evidence type="ECO:0000259" key="5">
    <source>
        <dbReference type="PROSITE" id="PS51650"/>
    </source>
</evidence>
<proteinExistence type="inferred from homology"/>
<dbReference type="Pfam" id="PF11878">
    <property type="entry name" value="DOCK_C-D_N"/>
    <property type="match status" value="1"/>
</dbReference>
<dbReference type="InterPro" id="IPR027357">
    <property type="entry name" value="DOCKER_dom"/>
</dbReference>
<dbReference type="InterPro" id="IPR046769">
    <property type="entry name" value="DOCKER_Lobe_A"/>
</dbReference>
<dbReference type="GO" id="GO:1903905">
    <property type="term" value="P:positive regulation of establishment of T cell polarity"/>
    <property type="evidence" value="ECO:0007669"/>
    <property type="project" value="TreeGrafter"/>
</dbReference>
<dbReference type="Ensembl" id="ENSLCAT00010008586.1">
    <property type="protein sequence ID" value="ENSLCAP00010008392.1"/>
    <property type="gene ID" value="ENSLCAG00010003379.1"/>
</dbReference>
<reference evidence="7" key="2">
    <citation type="submission" date="2025-08" db="UniProtKB">
        <authorList>
            <consortium name="Ensembl"/>
        </authorList>
    </citation>
    <scope>IDENTIFICATION</scope>
</reference>
<sequence>MQMLPMCSIKGLNILGADLLSLHLEPLDLEEFLMSQLRSGDTDLMQELGDFPEDDLKVEQVEKECRTVRHSVPEDGVELEPHVRDCVKSYTQPWLVVSRSAYSERAGLHKLLRKQTFESDVQPENHEKPSPTMDGLNDDSGRTLTSSDFNLRCLTPDQRVEGLLAFSSHEELDRFNQEARQGNRHPELFALYPPADEVRYRGGSHMLFEIDIEPIFASMALYDLKEKKKISENFYCDLNSEQFKNFLKPHVPHVDQSTLARSAIFSITYPAPDIYLVIKIEKVLQQGEISDCADPYMTLRESDSAKNKDKLEKLRGQAEAFCQRLGRYRMPFAWATVNIMEVISTAALDRDVTDSEIKSSSIDRKGQLPRRNSERYSTIDDQFCSVAAFKPATITISTIFKQEGDRLSDEDLLKFLADIKKTSAPQRRIKTIPGSIKLDMSPVHDTPPACLSTELIPLIPVAEKNIRPVKEVLEFPSNEVYVPHNIYRNLLYVYPQRLNFVNRLTSARNITIKMQFMSGEDPSCSLPVIFGKSNGSEFLQEVYTPVTYHNKSPDFYEEVKLALPARLTERHHLLFTFYHISCQQKQNQSGNCETLIGYSWLPVWNNDRLQTGQFCLPIVLERLPVNYSLHSPEVPPVKWMESHKGLFNLEIQAVSSVHTQDNHLERFFTLCHALEGGATFPLRVREEKIPENKLEHELKLSIISLSSSSLEPLVLFLHLVLDKLFTLIMQPMVIAGQTANLAQIAFESVVSIVNSLHNSQELTRDQQGRNSLLATYLYWVFRLPDPPRDMQNPGRNIMISKYDFFFSTVGSMLLQSRVRSSSNPDIPGPHTSAEDAEVKSILSAKVQSSNRLNLELLQRNSLINMSATITRARPCLTIVCVFSLLQQFHEELALQMVVSTGVCRENAYKYAWFFFELLVKSMAQHVSQLDKQSVPRRNRFSDRFKDDITTIVSVVTYQKLTEKVNISLAFFLYDLLSLMDRGFVFQLVKNYCNQMSAKCVSLPTLISMRLEFLRILCSHEHYLNLSLFFSSPASAPASPCPSISSQVCPTCQLGFALTAVQQRILGLFELSQEFKQQHYLAGLLLTELSAALDMESEGLHLKCLFVLLCSHDLDHRCIKPEVRAKVAALYLPLVGIIIDSTNYLDFTGKHTLTGKNKSGGPEDDLENVPPINQSVAMAIAGNPFNTLGRNVLVSMHGKSIATLAADTSRHLLVCFLWVMKNADRSLIQRWTIDMPPSQLNKLLELLTICVSCFEYRVSLLIYQLVFYCQTMGQRENLRWRKDLTQWRQTNDKQDKTKAELDQEALISGNLATETNLIVLDLLETIIQAVPLAECKDSVIGGVLKVLLHSLTCNQSTTFLSHTFSTLRAVVVKFGDLLFEEEAEQCADLCQKVLQYCSSPVDENRSQACATLYLIMRYSYSNNFSRVKMQVTMSLASLVGKSSDFQEEYLRRSLRTILAYAEEDTEMQNTQLPSQVDELLRNLNSILSDTVKMREFQEDPEMLMDLMYRIAKGYQTSPDLRLTWLQNMAEKHNNRKCYTEAAMCLVHAAALVAEYLSMLEDHKYLPVGSVTFQNISPNVLEESAVSDDILSPDEDGVCSGRYFTENGLVGLLEQAAELFSNGCLYEAVNEVYKIIIPISEAHRDFRKLVSTHDKLHRAFDNIIQKGHKRMFGTYFRVGFYGAKFGDLDEREFIYKEPGITHLPEISHRLENFYSQCFGDDTLIMIKDSTPVDRKQLNHSKAYIQITYVEPYFDDYEMKDRLTNFEKNFNLRRFMYTTPFTKSGRPRGELHEQYKRKTILTTMHAFPYVKTRINVIQKEEFDLTPIEVAIEDMQKKTRELAVATHREQPDAKMLQMLLQGSVGATVNQGPLEVAQVFLNEIPADPKLFRHHNKLRLCFKEFIMRCGEAVEKNKHLITSDQKEYQQELKKNYNRLRESLRPMLERKIPELYKPIIRPRESFKRLSFRRTQEENS</sequence>
<evidence type="ECO:0000256" key="4">
    <source>
        <dbReference type="SAM" id="MobiDB-lite"/>
    </source>
</evidence>
<evidence type="ECO:0000256" key="3">
    <source>
        <dbReference type="PROSITE-ProRule" id="PRU00983"/>
    </source>
</evidence>
<feature type="domain" description="DOCKER" evidence="6">
    <location>
        <begin position="1511"/>
        <end position="1945"/>
    </location>
</feature>
<dbReference type="InterPro" id="IPR046773">
    <property type="entry name" value="DOCKER_Lobe_C"/>
</dbReference>
<dbReference type="FunFam" id="1.25.40.410:FF:000002">
    <property type="entry name" value="Dedicator of cytokinesis protein 7"/>
    <property type="match status" value="1"/>
</dbReference>
<dbReference type="FunFam" id="1.20.58.740:FF:000002">
    <property type="entry name" value="Dedicator of cytokinesis protein 7"/>
    <property type="match status" value="1"/>
</dbReference>
<dbReference type="Proteomes" id="UP000314980">
    <property type="component" value="Unassembled WGS sequence"/>
</dbReference>
<gene>
    <name evidence="7" type="primary">DOCK8</name>
</gene>
<dbReference type="InterPro" id="IPR043161">
    <property type="entry name" value="DOCK_C_lobe_A"/>
</dbReference>
<dbReference type="Gene3D" id="1.20.58.740">
    <property type="match status" value="1"/>
</dbReference>
<dbReference type="PROSITE" id="PS51650">
    <property type="entry name" value="C2_DOCK"/>
    <property type="match status" value="1"/>
</dbReference>
<evidence type="ECO:0000256" key="2">
    <source>
        <dbReference type="ARBA" id="ARBA00022658"/>
    </source>
</evidence>
<evidence type="ECO:0000313" key="7">
    <source>
        <dbReference type="Ensembl" id="ENSLCAP00010008392.1"/>
    </source>
</evidence>
<dbReference type="PROSITE" id="PS51651">
    <property type="entry name" value="DOCKER"/>
    <property type="match status" value="1"/>
</dbReference>
<reference evidence="8" key="1">
    <citation type="submission" date="2015-09" db="EMBL/GenBank/DDBJ databases">
        <authorList>
            <person name="Sai Rama Sridatta P."/>
        </authorList>
    </citation>
    <scope>NUCLEOTIDE SEQUENCE [LARGE SCALE GENOMIC DNA]</scope>
</reference>
<name>A0A4W6CB00_LATCA</name>
<feature type="domain" description="C2 DOCK-type" evidence="5">
    <location>
        <begin position="488"/>
        <end position="654"/>
    </location>
</feature>
<dbReference type="GO" id="GO:2000406">
    <property type="term" value="P:positive regulation of T cell migration"/>
    <property type="evidence" value="ECO:0007669"/>
    <property type="project" value="TreeGrafter"/>
</dbReference>
<keyword evidence="8" id="KW-1185">Reference proteome</keyword>
<dbReference type="InterPro" id="IPR035892">
    <property type="entry name" value="C2_domain_sf"/>
</dbReference>
<dbReference type="GO" id="GO:0007264">
    <property type="term" value="P:small GTPase-mediated signal transduction"/>
    <property type="evidence" value="ECO:0007669"/>
    <property type="project" value="InterPro"/>
</dbReference>
<dbReference type="Pfam" id="PF14429">
    <property type="entry name" value="DOCK-C2"/>
    <property type="match status" value="1"/>
</dbReference>
<dbReference type="Pfam" id="PF20421">
    <property type="entry name" value="DHR-2_Lobe_C"/>
    <property type="match status" value="1"/>
</dbReference>
<dbReference type="InterPro" id="IPR037808">
    <property type="entry name" value="C2_Dock-C"/>
</dbReference>
<protein>
    <submittedName>
        <fullName evidence="7">Dedicator of cytokinesis 8</fullName>
    </submittedName>
</protein>
<evidence type="ECO:0000256" key="1">
    <source>
        <dbReference type="ARBA" id="ARBA00022553"/>
    </source>
</evidence>
<dbReference type="Gene3D" id="1.25.40.410">
    <property type="match status" value="1"/>
</dbReference>
<dbReference type="Pfam" id="PF20422">
    <property type="entry name" value="DHR-2_Lobe_B"/>
    <property type="match status" value="1"/>
</dbReference>
<reference evidence="7" key="3">
    <citation type="submission" date="2025-09" db="UniProtKB">
        <authorList>
            <consortium name="Ensembl"/>
        </authorList>
    </citation>
    <scope>IDENTIFICATION</scope>
</reference>
<dbReference type="SUPFAM" id="SSF48371">
    <property type="entry name" value="ARM repeat"/>
    <property type="match status" value="1"/>
</dbReference>
<evidence type="ECO:0000259" key="6">
    <source>
        <dbReference type="PROSITE" id="PS51651"/>
    </source>
</evidence>
<feature type="region of interest" description="Disordered" evidence="4">
    <location>
        <begin position="115"/>
        <end position="141"/>
    </location>
</feature>
<dbReference type="CDD" id="cd08696">
    <property type="entry name" value="C2_Dock-C"/>
    <property type="match status" value="1"/>
</dbReference>
<organism evidence="7 8">
    <name type="scientific">Lates calcarifer</name>
    <name type="common">Barramundi</name>
    <name type="synonym">Holocentrus calcarifer</name>
    <dbReference type="NCBI Taxonomy" id="8187"/>
    <lineage>
        <taxon>Eukaryota</taxon>
        <taxon>Metazoa</taxon>
        <taxon>Chordata</taxon>
        <taxon>Craniata</taxon>
        <taxon>Vertebrata</taxon>
        <taxon>Euteleostomi</taxon>
        <taxon>Actinopterygii</taxon>
        <taxon>Neopterygii</taxon>
        <taxon>Teleostei</taxon>
        <taxon>Neoteleostei</taxon>
        <taxon>Acanthomorphata</taxon>
        <taxon>Carangaria</taxon>
        <taxon>Carangaria incertae sedis</taxon>
        <taxon>Centropomidae</taxon>
        <taxon>Lates</taxon>
    </lineage>
</organism>
<dbReference type="PANTHER" id="PTHR23317:SF74">
    <property type="entry name" value="DEDICATOR OF CYTOKINESIS PROTEIN 8"/>
    <property type="match status" value="1"/>
</dbReference>
<dbReference type="InterPro" id="IPR021816">
    <property type="entry name" value="DOCK_C/D_N"/>
</dbReference>
<dbReference type="GO" id="GO:0005085">
    <property type="term" value="F:guanyl-nucleotide exchange factor activity"/>
    <property type="evidence" value="ECO:0007669"/>
    <property type="project" value="UniProtKB-KW"/>
</dbReference>
<dbReference type="Pfam" id="PF06920">
    <property type="entry name" value="DHR-2_Lobe_A"/>
    <property type="match status" value="1"/>
</dbReference>